<proteinExistence type="predicted"/>
<gene>
    <name evidence="2" type="ORF">F444_08668</name>
</gene>
<sequence length="309" mass="34096">MYIGPWQEYRLAKIQDDAIQRLRQEWEAQLCDQLAPGDDDRIRELMQPLVAKLPSMLLAAKSRTNGSSTSSRNGHLTRSRSSISSEASTRYSSRPESARSSVSTVSTRSITSHRSVRETGVVHRRTKPHENNQETHDGSSSRAPFKPPKPKKSKKALTALEQVQKRKKMFATWIKQAGNNGKSDAPEQGTPEAKAEMKEVVKVSVKLPSIQSARPASAATLISDNRSSKVSSPLKMPPLNKLSISTNASPSEELSHQATVMSPRFSPSSNAADVDLDESVDEEEINKLLNWTDTLLSPQAMDSLCNFDD</sequence>
<dbReference type="AlphaFoldDB" id="A0A081AAA3"/>
<feature type="compositionally biased region" description="Low complexity" evidence="1">
    <location>
        <begin position="62"/>
        <end position="113"/>
    </location>
</feature>
<feature type="region of interest" description="Disordered" evidence="1">
    <location>
        <begin position="248"/>
        <end position="277"/>
    </location>
</feature>
<accession>A0A081AAA3</accession>
<dbReference type="EMBL" id="ANJA01001618">
    <property type="protein sequence ID" value="ETO75814.1"/>
    <property type="molecule type" value="Genomic_DNA"/>
</dbReference>
<feature type="compositionally biased region" description="Polar residues" evidence="1">
    <location>
        <begin position="248"/>
        <end position="271"/>
    </location>
</feature>
<comment type="caution">
    <text evidence="2">The sequence shown here is derived from an EMBL/GenBank/DDBJ whole genome shotgun (WGS) entry which is preliminary data.</text>
</comment>
<evidence type="ECO:0000313" key="2">
    <source>
        <dbReference type="EMBL" id="ETO75814.1"/>
    </source>
</evidence>
<name>A0A081AAA3_PHYNI</name>
<feature type="compositionally biased region" description="Basic and acidic residues" evidence="1">
    <location>
        <begin position="128"/>
        <end position="139"/>
    </location>
</feature>
<dbReference type="Proteomes" id="UP000028582">
    <property type="component" value="Unassembled WGS sequence"/>
</dbReference>
<evidence type="ECO:0000256" key="1">
    <source>
        <dbReference type="SAM" id="MobiDB-lite"/>
    </source>
</evidence>
<protein>
    <submittedName>
        <fullName evidence="2">Uncharacterized protein</fullName>
    </submittedName>
</protein>
<dbReference type="OrthoDB" id="72593at2759"/>
<feature type="region of interest" description="Disordered" evidence="1">
    <location>
        <begin position="62"/>
        <end position="156"/>
    </location>
</feature>
<evidence type="ECO:0000313" key="3">
    <source>
        <dbReference type="Proteomes" id="UP000028582"/>
    </source>
</evidence>
<reference evidence="2 3" key="1">
    <citation type="submission" date="2013-11" db="EMBL/GenBank/DDBJ databases">
        <title>The Genome Sequence of Phytophthora parasitica P1976.</title>
        <authorList>
            <consortium name="The Broad Institute Genomics Platform"/>
            <person name="Russ C."/>
            <person name="Tyler B."/>
            <person name="Panabieres F."/>
            <person name="Shan W."/>
            <person name="Tripathy S."/>
            <person name="Grunwald N."/>
            <person name="Machado M."/>
            <person name="Johnson C.S."/>
            <person name="Walker B."/>
            <person name="Young S."/>
            <person name="Zeng Q."/>
            <person name="Gargeya S."/>
            <person name="Fitzgerald M."/>
            <person name="Haas B."/>
            <person name="Abouelleil A."/>
            <person name="Allen A.W."/>
            <person name="Alvarado L."/>
            <person name="Arachchi H.M."/>
            <person name="Berlin A.M."/>
            <person name="Chapman S.B."/>
            <person name="Gainer-Dewar J."/>
            <person name="Goldberg J."/>
            <person name="Griggs A."/>
            <person name="Gujja S."/>
            <person name="Hansen M."/>
            <person name="Howarth C."/>
            <person name="Imamovic A."/>
            <person name="Ireland A."/>
            <person name="Larimer J."/>
            <person name="McCowan C."/>
            <person name="Murphy C."/>
            <person name="Pearson M."/>
            <person name="Poon T.W."/>
            <person name="Priest M."/>
            <person name="Roberts A."/>
            <person name="Saif S."/>
            <person name="Shea T."/>
            <person name="Sisk P."/>
            <person name="Sykes S."/>
            <person name="Wortman J."/>
            <person name="Nusbaum C."/>
            <person name="Birren B."/>
        </authorList>
    </citation>
    <scope>NUCLEOTIDE SEQUENCE [LARGE SCALE GENOMIC DNA]</scope>
    <source>
        <strain evidence="2 3">P1976</strain>
    </source>
</reference>
<organism evidence="2 3">
    <name type="scientific">Phytophthora nicotianae P1976</name>
    <dbReference type="NCBI Taxonomy" id="1317066"/>
    <lineage>
        <taxon>Eukaryota</taxon>
        <taxon>Sar</taxon>
        <taxon>Stramenopiles</taxon>
        <taxon>Oomycota</taxon>
        <taxon>Peronosporomycetes</taxon>
        <taxon>Peronosporales</taxon>
        <taxon>Peronosporaceae</taxon>
        <taxon>Phytophthora</taxon>
    </lineage>
</organism>